<name>A0A6U5G0Z5_9STRA</name>
<proteinExistence type="predicted"/>
<sequence length="318" mass="35725">MTHPFVLAAVRPGTAVANVKLAAIEPELRFLIQNSESNLAAARDNVNFQSLRYDLERIFVYLDGEMAGPSARGYIPLQDRLAVAEFGLLESQVNALSPLFNENGPAWEGEEGRLAEHVDVDVLPVIIEQVADLKRRLGIDFQIQGVTFDADALRMWAGGALEKSVEGVAFYGKGCQLLWNDVKFSASLLSRALNGYTLKPREVRNLRRTFRDIITFIPVVIIFLIPISPIGHVLVFGAIQRVFPEFFPSCFTESRQNLLQLYESTEYTEVKFKEGFSDKLRRAIEAIIYIIVDAFSKIMDKLRNMFGEDAVSEEDAEV</sequence>
<dbReference type="InterPro" id="IPR033122">
    <property type="entry name" value="LETM1-like_RBD"/>
</dbReference>
<gene>
    <name evidence="3" type="ORF">CHYS00102_LOCUS11888</name>
    <name evidence="4" type="ORF">CHYS00102_LOCUS11898</name>
</gene>
<keyword evidence="1" id="KW-0472">Membrane</keyword>
<evidence type="ECO:0000256" key="1">
    <source>
        <dbReference type="SAM" id="Phobius"/>
    </source>
</evidence>
<feature type="transmembrane region" description="Helical" evidence="1">
    <location>
        <begin position="213"/>
        <end position="239"/>
    </location>
</feature>
<keyword evidence="1" id="KW-0812">Transmembrane</keyword>
<dbReference type="EMBL" id="HBFR01016304">
    <property type="protein sequence ID" value="CAD8884701.1"/>
    <property type="molecule type" value="Transcribed_RNA"/>
</dbReference>
<protein>
    <recommendedName>
        <fullName evidence="2">Letm1 RBD domain-containing protein</fullName>
    </recommendedName>
</protein>
<evidence type="ECO:0000313" key="4">
    <source>
        <dbReference type="EMBL" id="CAD8884701.1"/>
    </source>
</evidence>
<dbReference type="AlphaFoldDB" id="A0A6U5G0Z5"/>
<feature type="domain" description="Letm1 RBD" evidence="2">
    <location>
        <begin position="198"/>
        <end position="284"/>
    </location>
</feature>
<evidence type="ECO:0000313" key="3">
    <source>
        <dbReference type="EMBL" id="CAD8884691.1"/>
    </source>
</evidence>
<dbReference type="GO" id="GO:0043022">
    <property type="term" value="F:ribosome binding"/>
    <property type="evidence" value="ECO:0007669"/>
    <property type="project" value="InterPro"/>
</dbReference>
<organism evidence="4">
    <name type="scientific">Corethron hystrix</name>
    <dbReference type="NCBI Taxonomy" id="216773"/>
    <lineage>
        <taxon>Eukaryota</taxon>
        <taxon>Sar</taxon>
        <taxon>Stramenopiles</taxon>
        <taxon>Ochrophyta</taxon>
        <taxon>Bacillariophyta</taxon>
        <taxon>Coscinodiscophyceae</taxon>
        <taxon>Corethrophycidae</taxon>
        <taxon>Corethrales</taxon>
        <taxon>Corethraceae</taxon>
        <taxon>Corethron</taxon>
    </lineage>
</organism>
<dbReference type="Pfam" id="PF07766">
    <property type="entry name" value="LETM1_RBD"/>
    <property type="match status" value="1"/>
</dbReference>
<evidence type="ECO:0000259" key="2">
    <source>
        <dbReference type="Pfam" id="PF07766"/>
    </source>
</evidence>
<accession>A0A6U5G0Z5</accession>
<dbReference type="EMBL" id="HBFR01016294">
    <property type="protein sequence ID" value="CAD8884691.1"/>
    <property type="molecule type" value="Transcribed_RNA"/>
</dbReference>
<keyword evidence="1" id="KW-1133">Transmembrane helix</keyword>
<reference evidence="4" key="1">
    <citation type="submission" date="2021-01" db="EMBL/GenBank/DDBJ databases">
        <authorList>
            <person name="Corre E."/>
            <person name="Pelletier E."/>
            <person name="Niang G."/>
            <person name="Scheremetjew M."/>
            <person name="Finn R."/>
            <person name="Kale V."/>
            <person name="Holt S."/>
            <person name="Cochrane G."/>
            <person name="Meng A."/>
            <person name="Brown T."/>
            <person name="Cohen L."/>
        </authorList>
    </citation>
    <scope>NUCLEOTIDE SEQUENCE</scope>
    <source>
        <strain evidence="4">308</strain>
    </source>
</reference>